<keyword evidence="2" id="KW-1185">Reference proteome</keyword>
<dbReference type="EMBL" id="JQCR01000003">
    <property type="protein sequence ID" value="KGE18422.1"/>
    <property type="molecule type" value="Genomic_DNA"/>
</dbReference>
<organism evidence="1 2">
    <name type="scientific">Paenibacillus wynnii</name>
    <dbReference type="NCBI Taxonomy" id="268407"/>
    <lineage>
        <taxon>Bacteria</taxon>
        <taxon>Bacillati</taxon>
        <taxon>Bacillota</taxon>
        <taxon>Bacilli</taxon>
        <taxon>Bacillales</taxon>
        <taxon>Paenibacillaceae</taxon>
        <taxon>Paenibacillus</taxon>
    </lineage>
</organism>
<gene>
    <name evidence="1" type="ORF">PWYN_28380</name>
</gene>
<evidence type="ECO:0000313" key="2">
    <source>
        <dbReference type="Proteomes" id="UP000029734"/>
    </source>
</evidence>
<name>A0A098MA61_9BACL</name>
<evidence type="ECO:0000313" key="1">
    <source>
        <dbReference type="EMBL" id="KGE18422.1"/>
    </source>
</evidence>
<sequence length="74" mass="8090">MLKTINIETITLILVSSVLLIKTIAQIKIVSIVKDSVGIILERLFLLTGFLINVPINEPIQAPIKTGIINLTPL</sequence>
<comment type="caution">
    <text evidence="1">The sequence shown here is derived from an EMBL/GenBank/DDBJ whole genome shotgun (WGS) entry which is preliminary data.</text>
</comment>
<reference evidence="1 2" key="2">
    <citation type="submission" date="2014-10" db="EMBL/GenBank/DDBJ databases">
        <title>Comparative genomics of the Paenibacillus odorifer group.</title>
        <authorList>
            <person name="Tsai Y.-C."/>
            <person name="Martin N."/>
            <person name="Korlach J."/>
            <person name="Wiedmann M."/>
        </authorList>
    </citation>
    <scope>NUCLEOTIDE SEQUENCE [LARGE SCALE GENOMIC DNA]</scope>
    <source>
        <strain evidence="1 2">DSM 18334</strain>
    </source>
</reference>
<accession>A0A098MA61</accession>
<proteinExistence type="predicted"/>
<dbReference type="Proteomes" id="UP000029734">
    <property type="component" value="Unassembled WGS sequence"/>
</dbReference>
<protein>
    <submittedName>
        <fullName evidence="1">Uncharacterized protein</fullName>
    </submittedName>
</protein>
<reference evidence="1 2" key="1">
    <citation type="submission" date="2014-08" db="EMBL/GenBank/DDBJ databases">
        <authorList>
            <person name="den Bakker H.C."/>
        </authorList>
    </citation>
    <scope>NUCLEOTIDE SEQUENCE [LARGE SCALE GENOMIC DNA]</scope>
    <source>
        <strain evidence="1 2">DSM 18334</strain>
    </source>
</reference>
<dbReference type="AlphaFoldDB" id="A0A098MA61"/>